<feature type="region of interest" description="Disordered" evidence="1">
    <location>
        <begin position="61"/>
        <end position="88"/>
    </location>
</feature>
<reference evidence="2" key="2">
    <citation type="submission" date="2022-08" db="UniProtKB">
        <authorList>
            <consortium name="EnsemblMetazoa"/>
        </authorList>
    </citation>
    <scope>IDENTIFICATION</scope>
    <source>
        <strain evidence="2">STECLA/ALBI9_A</strain>
    </source>
</reference>
<feature type="region of interest" description="Disordered" evidence="1">
    <location>
        <begin position="331"/>
        <end position="509"/>
    </location>
</feature>
<feature type="region of interest" description="Disordered" evidence="1">
    <location>
        <begin position="242"/>
        <end position="319"/>
    </location>
</feature>
<dbReference type="VEuPathDB" id="VectorBase:AALB20_034364"/>
<accession>A0A182F582</accession>
<organism evidence="2 3">
    <name type="scientific">Anopheles albimanus</name>
    <name type="common">New world malaria mosquito</name>
    <dbReference type="NCBI Taxonomy" id="7167"/>
    <lineage>
        <taxon>Eukaryota</taxon>
        <taxon>Metazoa</taxon>
        <taxon>Ecdysozoa</taxon>
        <taxon>Arthropoda</taxon>
        <taxon>Hexapoda</taxon>
        <taxon>Insecta</taxon>
        <taxon>Pterygota</taxon>
        <taxon>Neoptera</taxon>
        <taxon>Endopterygota</taxon>
        <taxon>Diptera</taxon>
        <taxon>Nematocera</taxon>
        <taxon>Culicoidea</taxon>
        <taxon>Culicidae</taxon>
        <taxon>Anophelinae</taxon>
        <taxon>Anopheles</taxon>
    </lineage>
</organism>
<feature type="compositionally biased region" description="Polar residues" evidence="1">
    <location>
        <begin position="339"/>
        <end position="348"/>
    </location>
</feature>
<feature type="compositionally biased region" description="Basic and acidic residues" evidence="1">
    <location>
        <begin position="349"/>
        <end position="370"/>
    </location>
</feature>
<feature type="compositionally biased region" description="Polar residues" evidence="1">
    <location>
        <begin position="396"/>
        <end position="422"/>
    </location>
</feature>
<dbReference type="VEuPathDB" id="VectorBase:AALB001624"/>
<name>A0A182F582_ANOAL</name>
<protein>
    <submittedName>
        <fullName evidence="2">Uncharacterized protein</fullName>
    </submittedName>
</protein>
<feature type="region of interest" description="Disordered" evidence="1">
    <location>
        <begin position="594"/>
        <end position="621"/>
    </location>
</feature>
<evidence type="ECO:0000313" key="3">
    <source>
        <dbReference type="Proteomes" id="UP000069272"/>
    </source>
</evidence>
<evidence type="ECO:0000256" key="1">
    <source>
        <dbReference type="SAM" id="MobiDB-lite"/>
    </source>
</evidence>
<proteinExistence type="predicted"/>
<reference evidence="2 3" key="1">
    <citation type="journal article" date="2017" name="G3 (Bethesda)">
        <title>The Physical Genome Mapping of Anopheles albimanus Corrected Scaffold Misassemblies and Identified Interarm Rearrangements in Genus Anopheles.</title>
        <authorList>
            <person name="Artemov G.N."/>
            <person name="Peery A.N."/>
            <person name="Jiang X."/>
            <person name="Tu Z."/>
            <person name="Stegniy V.N."/>
            <person name="Sharakhova M.V."/>
            <person name="Sharakhov I.V."/>
        </authorList>
    </citation>
    <scope>NUCLEOTIDE SEQUENCE [LARGE SCALE GENOMIC DNA]</scope>
    <source>
        <strain evidence="2 3">ALBI9_A</strain>
    </source>
</reference>
<feature type="compositionally biased region" description="Acidic residues" evidence="1">
    <location>
        <begin position="595"/>
        <end position="617"/>
    </location>
</feature>
<keyword evidence="3" id="KW-1185">Reference proteome</keyword>
<evidence type="ECO:0000313" key="2">
    <source>
        <dbReference type="EnsemblMetazoa" id="AALB001624-PA"/>
    </source>
</evidence>
<dbReference type="EnsemblMetazoa" id="AALB001624-RA">
    <property type="protein sequence ID" value="AALB001624-PA"/>
    <property type="gene ID" value="AALB001624"/>
</dbReference>
<dbReference type="Proteomes" id="UP000069272">
    <property type="component" value="Chromosome 2L"/>
</dbReference>
<feature type="compositionally biased region" description="Acidic residues" evidence="1">
    <location>
        <begin position="73"/>
        <end position="88"/>
    </location>
</feature>
<feature type="compositionally biased region" description="Basic and acidic residues" evidence="1">
    <location>
        <begin position="457"/>
        <end position="469"/>
    </location>
</feature>
<dbReference type="AlphaFoldDB" id="A0A182F582"/>
<sequence length="638" mass="71600">MALKETIAGGCGGEVLPDDEKIISRNLAWRKILERYSKAGNVDNDEGVLISDFVQHYPVSDDNLSDESSASDVCEDEGGLSDSSDDDLEQNKQQLAVAVKARTNQWKESGLEKIFKDNFTLGTKEAMDWLEHCKAGQGKAMARERETHFTEIDGDKTLDVSCKRNVSFLNQNGAQQLTSIDNSNIELKHATGKRIIFRQTERTLTTIFDESAGSTTDLYLPSSMLSFPNWSVNNIPSILQGLSASKPKPTRKVTFKPPKPLKNSNRKEPNDRLAQFRRPKMDKEFAPKQISQKKPKPIIISSSDSDSEKGDSLSVKVARKPVNQKRVTFKETEQLGKDLQNSPNNRSQPCKEIKMSKENLPKQVSKEHAKVVSISSSDSDDMGPPTTRSIRKPFDQKQTNALNPKPSTSCDGSRVQNFYKNCTSQEKTTESKSKSQQTRDSSSESKIDSQGKQQLKNSRDDKNSDDSGGKNKTAVDTALHKPTIKATRSSAKADPTENPQIAAPTDTKPDCDQHYYMTATMKEQLNIGGRFRYRMEGMVIYRPKKIKHDAPATERIRISRENLDLGAIEDEKKRQKFDNFLYSIHPNSTIVYYMSEDEEEPEAENDADGSESEDEDDPILKFRPKVCVFEIPYEGPSV</sequence>